<dbReference type="Proteomes" id="UP000046393">
    <property type="component" value="Unplaced"/>
</dbReference>
<dbReference type="PANTHER" id="PTHR31184">
    <property type="entry name" value="HUNTINGTIN-INTERACTING PROTEIN K FAMILY MEMBER"/>
    <property type="match status" value="1"/>
</dbReference>
<accession>A0A0N5ADK9</accession>
<dbReference type="CDD" id="cd14361">
    <property type="entry name" value="UBA_HYPK"/>
    <property type="match status" value="1"/>
</dbReference>
<keyword evidence="3" id="KW-1185">Reference proteome</keyword>
<dbReference type="PANTHER" id="PTHR31184:SF2">
    <property type="entry name" value="HUNTINGTIN-INTERACTING PROTEIN K"/>
    <property type="match status" value="1"/>
</dbReference>
<proteinExistence type="predicted"/>
<feature type="compositionally biased region" description="Basic and acidic residues" evidence="1">
    <location>
        <begin position="30"/>
        <end position="42"/>
    </location>
</feature>
<feature type="region of interest" description="Disordered" evidence="1">
    <location>
        <begin position="1"/>
        <end position="43"/>
    </location>
</feature>
<evidence type="ECO:0000313" key="4">
    <source>
        <dbReference type="WBParaSite" id="SMUV_0000226801-mRNA-1"/>
    </source>
</evidence>
<feature type="compositionally biased region" description="Basic and acidic residues" evidence="1">
    <location>
        <begin position="1"/>
        <end position="16"/>
    </location>
</feature>
<evidence type="ECO:0000256" key="1">
    <source>
        <dbReference type="SAM" id="MobiDB-lite"/>
    </source>
</evidence>
<dbReference type="InterPro" id="IPR044034">
    <property type="entry name" value="NAC-like_UBA"/>
</dbReference>
<protein>
    <submittedName>
        <fullName evidence="4">HYPK_UBA domain-containing protein</fullName>
    </submittedName>
</protein>
<evidence type="ECO:0000313" key="3">
    <source>
        <dbReference type="Proteomes" id="UP000046393"/>
    </source>
</evidence>
<dbReference type="Gene3D" id="1.10.8.10">
    <property type="entry name" value="DNA helicase RuvA subunit, C-terminal domain"/>
    <property type="match status" value="1"/>
</dbReference>
<dbReference type="WBParaSite" id="SMUV_0000226801-mRNA-1">
    <property type="protein sequence ID" value="SMUV_0000226801-mRNA-1"/>
    <property type="gene ID" value="SMUV_0000226801"/>
</dbReference>
<sequence length="114" mass="12964">MTDKEVDEHEHEHEVMENGDEGNAMKSKHERANAAELEKVTDFQEETDNIKAASKERLDSIINEAQVAKKKVTVKKEDIQLIVDELELPRARAERKLVEHDGDVALALKDLMGF</sequence>
<dbReference type="InterPro" id="IPR038922">
    <property type="entry name" value="HYPK_UBA"/>
</dbReference>
<reference evidence="4" key="1">
    <citation type="submission" date="2017-02" db="UniProtKB">
        <authorList>
            <consortium name="WormBaseParasite"/>
        </authorList>
    </citation>
    <scope>IDENTIFICATION</scope>
</reference>
<dbReference type="Pfam" id="PF19026">
    <property type="entry name" value="UBA_HYPK"/>
    <property type="match status" value="1"/>
</dbReference>
<feature type="domain" description="Nascent polypeptide-associated complex subunit alpha-like UBA" evidence="2">
    <location>
        <begin position="72"/>
        <end position="111"/>
    </location>
</feature>
<dbReference type="GO" id="GO:0043066">
    <property type="term" value="P:negative regulation of apoptotic process"/>
    <property type="evidence" value="ECO:0007669"/>
    <property type="project" value="TreeGrafter"/>
</dbReference>
<name>A0A0N5ADK9_9BILA</name>
<organism evidence="3 4">
    <name type="scientific">Syphacia muris</name>
    <dbReference type="NCBI Taxonomy" id="451379"/>
    <lineage>
        <taxon>Eukaryota</taxon>
        <taxon>Metazoa</taxon>
        <taxon>Ecdysozoa</taxon>
        <taxon>Nematoda</taxon>
        <taxon>Chromadorea</taxon>
        <taxon>Rhabditida</taxon>
        <taxon>Spirurina</taxon>
        <taxon>Oxyuridomorpha</taxon>
        <taxon>Oxyuroidea</taxon>
        <taxon>Oxyuridae</taxon>
        <taxon>Syphacia</taxon>
    </lineage>
</organism>
<dbReference type="InterPro" id="IPR052617">
    <property type="entry name" value="Huntingtin-int_K"/>
</dbReference>
<dbReference type="STRING" id="451379.A0A0N5ADK9"/>
<evidence type="ECO:0000259" key="2">
    <source>
        <dbReference type="Pfam" id="PF19026"/>
    </source>
</evidence>
<dbReference type="GO" id="GO:0050821">
    <property type="term" value="P:protein stabilization"/>
    <property type="evidence" value="ECO:0007669"/>
    <property type="project" value="TreeGrafter"/>
</dbReference>
<dbReference type="AlphaFoldDB" id="A0A0N5ADK9"/>